<keyword evidence="4" id="KW-0547">Nucleotide-binding</keyword>
<dbReference type="Gene3D" id="3.40.50.2300">
    <property type="match status" value="1"/>
</dbReference>
<dbReference type="PANTHER" id="PTHR43065:SF46">
    <property type="entry name" value="C4-DICARBOXYLATE TRANSPORT SENSOR PROTEIN DCTB"/>
    <property type="match status" value="1"/>
</dbReference>
<dbReference type="PROSITE" id="PS50110">
    <property type="entry name" value="RESPONSE_REGULATORY"/>
    <property type="match status" value="1"/>
</dbReference>
<dbReference type="Proteomes" id="UP000011885">
    <property type="component" value="Unassembled WGS sequence"/>
</dbReference>
<organism evidence="10 11">
    <name type="scientific">Rhodopirellula sallentina SM41</name>
    <dbReference type="NCBI Taxonomy" id="1263870"/>
    <lineage>
        <taxon>Bacteria</taxon>
        <taxon>Pseudomonadati</taxon>
        <taxon>Planctomycetota</taxon>
        <taxon>Planctomycetia</taxon>
        <taxon>Pirellulales</taxon>
        <taxon>Pirellulaceae</taxon>
        <taxon>Rhodopirellula</taxon>
    </lineage>
</organism>
<protein>
    <recommendedName>
        <fullName evidence="2">histidine kinase</fullName>
        <ecNumber evidence="2">2.7.13.3</ecNumber>
    </recommendedName>
</protein>
<dbReference type="SUPFAM" id="SSF52172">
    <property type="entry name" value="CheY-like"/>
    <property type="match status" value="1"/>
</dbReference>
<feature type="modified residue" description="4-aspartylphosphate" evidence="8">
    <location>
        <position position="93"/>
    </location>
</feature>
<feature type="domain" description="Response regulatory" evidence="9">
    <location>
        <begin position="9"/>
        <end position="162"/>
    </location>
</feature>
<evidence type="ECO:0000313" key="10">
    <source>
        <dbReference type="EMBL" id="EMI52132.1"/>
    </source>
</evidence>
<dbReference type="InterPro" id="IPR001789">
    <property type="entry name" value="Sig_transdc_resp-reg_receiver"/>
</dbReference>
<dbReference type="Gene3D" id="1.10.287.130">
    <property type="match status" value="1"/>
</dbReference>
<accession>M5TSG4</accession>
<comment type="catalytic activity">
    <reaction evidence="1">
        <text>ATP + protein L-histidine = ADP + protein N-phospho-L-histidine.</text>
        <dbReference type="EC" id="2.7.13.3"/>
    </reaction>
</comment>
<evidence type="ECO:0000256" key="8">
    <source>
        <dbReference type="PROSITE-ProRule" id="PRU00169"/>
    </source>
</evidence>
<dbReference type="AlphaFoldDB" id="M5TSG4"/>
<keyword evidence="3" id="KW-0808">Transferase</keyword>
<dbReference type="SMART" id="SM00388">
    <property type="entry name" value="HisKA"/>
    <property type="match status" value="1"/>
</dbReference>
<keyword evidence="11" id="KW-1185">Reference proteome</keyword>
<evidence type="ECO:0000256" key="6">
    <source>
        <dbReference type="ARBA" id="ARBA00022840"/>
    </source>
</evidence>
<keyword evidence="8" id="KW-0597">Phosphoprotein</keyword>
<evidence type="ECO:0000259" key="9">
    <source>
        <dbReference type="PROSITE" id="PS50110"/>
    </source>
</evidence>
<evidence type="ECO:0000256" key="7">
    <source>
        <dbReference type="ARBA" id="ARBA00023012"/>
    </source>
</evidence>
<keyword evidence="6" id="KW-0067">ATP-binding</keyword>
<gene>
    <name evidence="10" type="ORF">RSSM_06423</name>
</gene>
<keyword evidence="7" id="KW-0902">Two-component regulatory system</keyword>
<proteinExistence type="predicted"/>
<dbReference type="CDD" id="cd00082">
    <property type="entry name" value="HisKA"/>
    <property type="match status" value="1"/>
</dbReference>
<dbReference type="Pfam" id="PF00072">
    <property type="entry name" value="Response_reg"/>
    <property type="match status" value="1"/>
</dbReference>
<evidence type="ECO:0000256" key="3">
    <source>
        <dbReference type="ARBA" id="ARBA00022679"/>
    </source>
</evidence>
<evidence type="ECO:0000256" key="5">
    <source>
        <dbReference type="ARBA" id="ARBA00022777"/>
    </source>
</evidence>
<dbReference type="PATRIC" id="fig|1263870.3.peg.6805"/>
<reference evidence="10 11" key="1">
    <citation type="journal article" date="2013" name="Mar. Genomics">
        <title>Expression of sulfatases in Rhodopirellula baltica and the diversity of sulfatases in the genus Rhodopirellula.</title>
        <authorList>
            <person name="Wegner C.E."/>
            <person name="Richter-Heitmann T."/>
            <person name="Klindworth A."/>
            <person name="Klockow C."/>
            <person name="Richter M."/>
            <person name="Achstetter T."/>
            <person name="Glockner F.O."/>
            <person name="Harder J."/>
        </authorList>
    </citation>
    <scope>NUCLEOTIDE SEQUENCE [LARGE SCALE GENOMIC DNA]</scope>
    <source>
        <strain evidence="10 11">SM41</strain>
    </source>
</reference>
<evidence type="ECO:0000256" key="4">
    <source>
        <dbReference type="ARBA" id="ARBA00022741"/>
    </source>
</evidence>
<dbReference type="SUPFAM" id="SSF47384">
    <property type="entry name" value="Homodimeric domain of signal transducing histidine kinase"/>
    <property type="match status" value="1"/>
</dbReference>
<name>M5TSG4_9BACT</name>
<evidence type="ECO:0000256" key="2">
    <source>
        <dbReference type="ARBA" id="ARBA00012438"/>
    </source>
</evidence>
<dbReference type="GO" id="GO:0000155">
    <property type="term" value="F:phosphorelay sensor kinase activity"/>
    <property type="evidence" value="ECO:0007669"/>
    <property type="project" value="InterPro"/>
</dbReference>
<dbReference type="OrthoDB" id="260274at2"/>
<comment type="caution">
    <text evidence="10">The sequence shown here is derived from an EMBL/GenBank/DDBJ whole genome shotgun (WGS) entry which is preliminary data.</text>
</comment>
<dbReference type="EMBL" id="ANOH01000446">
    <property type="protein sequence ID" value="EMI52132.1"/>
    <property type="molecule type" value="Genomic_DNA"/>
</dbReference>
<dbReference type="InterPro" id="IPR003661">
    <property type="entry name" value="HisK_dim/P_dom"/>
</dbReference>
<dbReference type="InterPro" id="IPR011006">
    <property type="entry name" value="CheY-like_superfamily"/>
</dbReference>
<sequence length="284" mass="31996">MKSETDKPRILIIDDNPSIHEDFRKILTVDRETQSLADAANAFFGDDEGGSNDIEGGPPLEVELDSAYQGQEGYQKVLSAMMEGRPYTLAFCDIRMPPGWDGLTTIEHLWQADPNLQVVICSAYSDNTWADISRRLGRSDRLLILKKPFDNAEVMQLAVALIEKRRLINAASVKQVELEAMVQERTQQLEQRDQALRQKQKLESIGSLAGGVAHEFNNLLQAIGGYTSFAMEEIDPEGQAYNDLTHVVEATSRASEITGQLLSFSRKQTPKRRFVLLKRFLIRR</sequence>
<dbReference type="GO" id="GO:0005524">
    <property type="term" value="F:ATP binding"/>
    <property type="evidence" value="ECO:0007669"/>
    <property type="project" value="UniProtKB-KW"/>
</dbReference>
<dbReference type="InterPro" id="IPR036097">
    <property type="entry name" value="HisK_dim/P_sf"/>
</dbReference>
<dbReference type="PANTHER" id="PTHR43065">
    <property type="entry name" value="SENSOR HISTIDINE KINASE"/>
    <property type="match status" value="1"/>
</dbReference>
<evidence type="ECO:0000313" key="11">
    <source>
        <dbReference type="Proteomes" id="UP000011885"/>
    </source>
</evidence>
<evidence type="ECO:0000256" key="1">
    <source>
        <dbReference type="ARBA" id="ARBA00000085"/>
    </source>
</evidence>
<keyword evidence="5 10" id="KW-0418">Kinase</keyword>
<dbReference type="RefSeq" id="WP_008688362.1">
    <property type="nucleotide sequence ID" value="NZ_ANOH01000446.1"/>
</dbReference>
<dbReference type="EC" id="2.7.13.3" evidence="2"/>